<feature type="domain" description="HTH luxR-type" evidence="2">
    <location>
        <begin position="352"/>
        <end position="409"/>
    </location>
</feature>
<name>A0ABV3ZY27_9BURK</name>
<feature type="compositionally biased region" description="Polar residues" evidence="1">
    <location>
        <begin position="1"/>
        <end position="11"/>
    </location>
</feature>
<sequence length="417" mass="46421">MLTETSSQSLGSAAHSPLPVQGGRPDWSQLWSGMVQGQPSASAPPGDLLHLLYQSIQDALPWQRFAEGLRGLLGARNVVITLHHMQQTGCDSYVMAGIADDPIDWQAVEEEYRANFMALDPLRLDRMAPGQVERLTLHLTHSHFAEKLGFTDSMRLCVAEPQGMRCWVDMVRCDAAQPLFSAADMALLRALVPHMETALGLFARLQRHETERFVYESMLDHFGLGCVLLNGAGEVLHMNPVATQLVQRVPGLGVVERRLRLRNRAVQRLLDQAIEKMVLAREQGQEEVNGEILRMGQVEDHLLGLLVQSAPVRHYYRGQETPCAIVYLSEIHTPLQALQPAKSHSVQRICSLFDLTRQEATLSLLLACGHTIAEAAQKMQIGESAARNYSKKVYGKLAISSQADLVRVMLRSLLFLR</sequence>
<comment type="caution">
    <text evidence="3">The sequence shown here is derived from an EMBL/GenBank/DDBJ whole genome shotgun (WGS) entry which is preliminary data.</text>
</comment>
<accession>A0ABV3ZY27</accession>
<organism evidence="3 4">
    <name type="scientific">Comamonas guangdongensis</name>
    <dbReference type="NCBI Taxonomy" id="510515"/>
    <lineage>
        <taxon>Bacteria</taxon>
        <taxon>Pseudomonadati</taxon>
        <taxon>Pseudomonadota</taxon>
        <taxon>Betaproteobacteria</taxon>
        <taxon>Burkholderiales</taxon>
        <taxon>Comamonadaceae</taxon>
        <taxon>Comamonas</taxon>
    </lineage>
</organism>
<dbReference type="InterPro" id="IPR016032">
    <property type="entry name" value="Sig_transdc_resp-reg_C-effctor"/>
</dbReference>
<proteinExistence type="predicted"/>
<evidence type="ECO:0000313" key="3">
    <source>
        <dbReference type="EMBL" id="MEX8193809.1"/>
    </source>
</evidence>
<reference evidence="3 4" key="1">
    <citation type="journal article" date="2013" name="Int. J. Syst. Evol. Microbiol.">
        <title>Comamonas guangdongensis sp. nov., isolated from subterranean forest sediment, and emended description of the genus Comamonas.</title>
        <authorList>
            <person name="Zhang J."/>
            <person name="Wang Y."/>
            <person name="Zhou S."/>
            <person name="Wu C."/>
            <person name="He J."/>
            <person name="Li F."/>
        </authorList>
    </citation>
    <scope>NUCLEOTIDE SEQUENCE [LARGE SCALE GENOMIC DNA]</scope>
    <source>
        <strain evidence="3 4">CCTCC AB2011133</strain>
    </source>
</reference>
<dbReference type="InterPro" id="IPR036388">
    <property type="entry name" value="WH-like_DNA-bd_sf"/>
</dbReference>
<evidence type="ECO:0000256" key="1">
    <source>
        <dbReference type="SAM" id="MobiDB-lite"/>
    </source>
</evidence>
<keyword evidence="4" id="KW-1185">Reference proteome</keyword>
<dbReference type="Proteomes" id="UP001561046">
    <property type="component" value="Unassembled WGS sequence"/>
</dbReference>
<dbReference type="InterPro" id="IPR000792">
    <property type="entry name" value="Tscrpt_reg_LuxR_C"/>
</dbReference>
<dbReference type="SUPFAM" id="SSF46894">
    <property type="entry name" value="C-terminal effector domain of the bipartite response regulators"/>
    <property type="match status" value="1"/>
</dbReference>
<dbReference type="RefSeq" id="WP_369339004.1">
    <property type="nucleotide sequence ID" value="NZ_JBFYGN010000014.1"/>
</dbReference>
<dbReference type="Gene3D" id="1.10.10.10">
    <property type="entry name" value="Winged helix-like DNA-binding domain superfamily/Winged helix DNA-binding domain"/>
    <property type="match status" value="1"/>
</dbReference>
<feature type="region of interest" description="Disordered" evidence="1">
    <location>
        <begin position="1"/>
        <end position="21"/>
    </location>
</feature>
<gene>
    <name evidence="3" type="ORF">AB6724_13270</name>
</gene>
<evidence type="ECO:0000259" key="2">
    <source>
        <dbReference type="SMART" id="SM00421"/>
    </source>
</evidence>
<dbReference type="SMART" id="SM00421">
    <property type="entry name" value="HTH_LUXR"/>
    <property type="match status" value="1"/>
</dbReference>
<evidence type="ECO:0000313" key="4">
    <source>
        <dbReference type="Proteomes" id="UP001561046"/>
    </source>
</evidence>
<protein>
    <submittedName>
        <fullName evidence="3">Helix-turn-helix transcriptional regulator</fullName>
    </submittedName>
</protein>
<dbReference type="EMBL" id="JBFYGN010000014">
    <property type="protein sequence ID" value="MEX8193809.1"/>
    <property type="molecule type" value="Genomic_DNA"/>
</dbReference>